<keyword evidence="3" id="KW-1185">Reference proteome</keyword>
<evidence type="ECO:0000313" key="3">
    <source>
        <dbReference type="Proteomes" id="UP001597343"/>
    </source>
</evidence>
<gene>
    <name evidence="2" type="ORF">ACFSOY_07215</name>
</gene>
<dbReference type="PANTHER" id="PTHR43415:SF3">
    <property type="entry name" value="GNAT-FAMILY ACETYLTRANSFERASE"/>
    <property type="match status" value="1"/>
</dbReference>
<name>A0ABW4ZWR5_9BACL</name>
<keyword evidence="2" id="KW-0808">Transferase</keyword>
<evidence type="ECO:0000259" key="1">
    <source>
        <dbReference type="PROSITE" id="PS51186"/>
    </source>
</evidence>
<dbReference type="Pfam" id="PF00583">
    <property type="entry name" value="Acetyltransf_1"/>
    <property type="match status" value="1"/>
</dbReference>
<dbReference type="InterPro" id="IPR000182">
    <property type="entry name" value="GNAT_dom"/>
</dbReference>
<evidence type="ECO:0000313" key="2">
    <source>
        <dbReference type="EMBL" id="MFD2169784.1"/>
    </source>
</evidence>
<dbReference type="Proteomes" id="UP001597343">
    <property type="component" value="Unassembled WGS sequence"/>
</dbReference>
<sequence length="175" mass="20181">MNLQNNDKITIRDVRFEDAAAVLSLQREVVGEGEFFIAVAAEYHKTIEEQRDQIRSIIENERETMYVADIDGQIVGLIVFSSQNRKRLSHTGSISMMIKKEYRNMGVGKLLLLKLLAWAEQHPLLEKVCLGVFSTNHRAIALYKKMGFVEEGRKVREFKLGDNEYIDDVLMYKLV</sequence>
<dbReference type="SUPFAM" id="SSF55729">
    <property type="entry name" value="Acyl-CoA N-acyltransferases (Nat)"/>
    <property type="match status" value="1"/>
</dbReference>
<organism evidence="2 3">
    <name type="scientific">Tumebacillus lipolyticus</name>
    <dbReference type="NCBI Taxonomy" id="1280370"/>
    <lineage>
        <taxon>Bacteria</taxon>
        <taxon>Bacillati</taxon>
        <taxon>Bacillota</taxon>
        <taxon>Bacilli</taxon>
        <taxon>Bacillales</taxon>
        <taxon>Alicyclobacillaceae</taxon>
        <taxon>Tumebacillus</taxon>
    </lineage>
</organism>
<dbReference type="EMBL" id="JBHUIO010000005">
    <property type="protein sequence ID" value="MFD2169784.1"/>
    <property type="molecule type" value="Genomic_DNA"/>
</dbReference>
<dbReference type="PANTHER" id="PTHR43415">
    <property type="entry name" value="SPERMIDINE N(1)-ACETYLTRANSFERASE"/>
    <property type="match status" value="1"/>
</dbReference>
<dbReference type="RefSeq" id="WP_386045203.1">
    <property type="nucleotide sequence ID" value="NZ_JBHUIO010000005.1"/>
</dbReference>
<dbReference type="CDD" id="cd04301">
    <property type="entry name" value="NAT_SF"/>
    <property type="match status" value="1"/>
</dbReference>
<keyword evidence="2" id="KW-0012">Acyltransferase</keyword>
<reference evidence="3" key="1">
    <citation type="journal article" date="2019" name="Int. J. Syst. Evol. Microbiol.">
        <title>The Global Catalogue of Microorganisms (GCM) 10K type strain sequencing project: providing services to taxonomists for standard genome sequencing and annotation.</title>
        <authorList>
            <consortium name="The Broad Institute Genomics Platform"/>
            <consortium name="The Broad Institute Genome Sequencing Center for Infectious Disease"/>
            <person name="Wu L."/>
            <person name="Ma J."/>
        </authorList>
    </citation>
    <scope>NUCLEOTIDE SEQUENCE [LARGE SCALE GENOMIC DNA]</scope>
    <source>
        <strain evidence="3">CGMCC 1.13574</strain>
    </source>
</reference>
<dbReference type="InterPro" id="IPR016181">
    <property type="entry name" value="Acyl_CoA_acyltransferase"/>
</dbReference>
<protein>
    <submittedName>
        <fullName evidence="2">GNAT family N-acetyltransferase</fullName>
        <ecNumber evidence="2">2.3.-.-</ecNumber>
    </submittedName>
</protein>
<dbReference type="Gene3D" id="3.40.630.30">
    <property type="match status" value="1"/>
</dbReference>
<comment type="caution">
    <text evidence="2">The sequence shown here is derived from an EMBL/GenBank/DDBJ whole genome shotgun (WGS) entry which is preliminary data.</text>
</comment>
<proteinExistence type="predicted"/>
<accession>A0ABW4ZWR5</accession>
<dbReference type="PROSITE" id="PS51186">
    <property type="entry name" value="GNAT"/>
    <property type="match status" value="1"/>
</dbReference>
<feature type="domain" description="N-acetyltransferase" evidence="1">
    <location>
        <begin position="9"/>
        <end position="175"/>
    </location>
</feature>
<dbReference type="EC" id="2.3.-.-" evidence="2"/>
<dbReference type="GO" id="GO:0016746">
    <property type="term" value="F:acyltransferase activity"/>
    <property type="evidence" value="ECO:0007669"/>
    <property type="project" value="UniProtKB-KW"/>
</dbReference>